<keyword evidence="11 22" id="KW-0479">Metal-binding</keyword>
<dbReference type="PANTHER" id="PTHR11533">
    <property type="entry name" value="PROTEASE M1 ZINC METALLOPROTEASE"/>
    <property type="match status" value="1"/>
</dbReference>
<evidence type="ECO:0000256" key="6">
    <source>
        <dbReference type="ARBA" id="ARBA00015611"/>
    </source>
</evidence>
<dbReference type="EMBL" id="JAZDUA010000456">
    <property type="protein sequence ID" value="KAK7792312.1"/>
    <property type="molecule type" value="Genomic_DNA"/>
</dbReference>
<dbReference type="GO" id="GO:0005615">
    <property type="term" value="C:extracellular space"/>
    <property type="evidence" value="ECO:0007669"/>
    <property type="project" value="TreeGrafter"/>
</dbReference>
<keyword evidence="30" id="KW-1185">Reference proteome</keyword>
<feature type="binding site" evidence="22">
    <location>
        <position position="466"/>
    </location>
    <ligand>
        <name>Zn(2+)</name>
        <dbReference type="ChEBI" id="CHEBI:29105"/>
        <note>catalytic</note>
    </ligand>
</feature>
<accession>A0AAN9VL04</accession>
<dbReference type="GO" id="GO:0006508">
    <property type="term" value="P:proteolysis"/>
    <property type="evidence" value="ECO:0007669"/>
    <property type="project" value="UniProtKB-KW"/>
</dbReference>
<dbReference type="PRINTS" id="PR00756">
    <property type="entry name" value="ALADIPTASE"/>
</dbReference>
<reference evidence="29 30" key="1">
    <citation type="submission" date="2024-03" db="EMBL/GenBank/DDBJ databases">
        <title>The genome assembly and annotation of the cricket Gryllus longicercus Weissman &amp; Gray.</title>
        <authorList>
            <person name="Szrajer S."/>
            <person name="Gray D."/>
            <person name="Ylla G."/>
        </authorList>
    </citation>
    <scope>NUCLEOTIDE SEQUENCE [LARGE SCALE GENOMIC DNA]</scope>
    <source>
        <strain evidence="29">DAG 2021-001</strain>
        <tissue evidence="29">Whole body minus gut</tissue>
    </source>
</reference>
<keyword evidence="14 22" id="KW-0862">Zinc</keyword>
<keyword evidence="12" id="KW-0732">Signal</keyword>
<dbReference type="Proteomes" id="UP001378592">
    <property type="component" value="Unassembled WGS sequence"/>
</dbReference>
<dbReference type="FunFam" id="1.25.50.20:FF:000001">
    <property type="entry name" value="Aminopeptidase"/>
    <property type="match status" value="1"/>
</dbReference>
<keyword evidence="8" id="KW-0336">GPI-anchor</keyword>
<gene>
    <name evidence="29" type="ORF">R5R35_007756</name>
</gene>
<feature type="active site" description="Proton acceptor" evidence="21">
    <location>
        <position position="467"/>
    </location>
</feature>
<dbReference type="InterPro" id="IPR027268">
    <property type="entry name" value="Peptidase_M4/M1_CTD_sf"/>
</dbReference>
<evidence type="ECO:0000256" key="13">
    <source>
        <dbReference type="ARBA" id="ARBA00022801"/>
    </source>
</evidence>
<dbReference type="Gene3D" id="1.25.50.20">
    <property type="match status" value="1"/>
</dbReference>
<keyword evidence="17 25" id="KW-0472">Membrane</keyword>
<feature type="binding site" evidence="22">
    <location>
        <position position="470"/>
    </location>
    <ligand>
        <name>Zn(2+)</name>
        <dbReference type="ChEBI" id="CHEBI:29105"/>
        <note>catalytic</note>
    </ligand>
</feature>
<keyword evidence="9" id="KW-0645">Protease</keyword>
<evidence type="ECO:0000256" key="2">
    <source>
        <dbReference type="ARBA" id="ARBA00004167"/>
    </source>
</evidence>
<dbReference type="Gene3D" id="2.60.40.1910">
    <property type="match status" value="1"/>
</dbReference>
<feature type="compositionally biased region" description="Polar residues" evidence="24">
    <location>
        <begin position="101"/>
        <end position="110"/>
    </location>
</feature>
<keyword evidence="20" id="KW-0449">Lipoprotein</keyword>
<dbReference type="FunFam" id="2.60.40.1910:FF:000008">
    <property type="entry name" value="Aminopeptidase"/>
    <property type="match status" value="1"/>
</dbReference>
<dbReference type="EC" id="3.4.11.2" evidence="5"/>
<name>A0AAN9VL04_9ORTH</name>
<comment type="catalytic activity">
    <reaction evidence="1">
        <text>Release of an N-terminal amino acid, Xaa-|-Yaa- from a peptide, amide or arylamide. Xaa is preferably Ala, but may be most amino acids including Pro (slow action). When a terminal hydrophobic residue is followed by a prolyl residue, the two may be released as an intact Xaa-Pro dipeptide.</text>
        <dbReference type="EC" id="3.4.11.2"/>
    </reaction>
</comment>
<feature type="domain" description="Peptidase M1 membrane alanine aminopeptidase" evidence="26">
    <location>
        <begin position="394"/>
        <end position="619"/>
    </location>
</feature>
<feature type="compositionally biased region" description="Low complexity" evidence="24">
    <location>
        <begin position="67"/>
        <end position="79"/>
    </location>
</feature>
<comment type="caution">
    <text evidence="29">The sequence shown here is derived from an EMBL/GenBank/DDBJ whole genome shotgun (WGS) entry which is preliminary data.</text>
</comment>
<evidence type="ECO:0000259" key="28">
    <source>
        <dbReference type="Pfam" id="PF17900"/>
    </source>
</evidence>
<evidence type="ECO:0000256" key="19">
    <source>
        <dbReference type="ARBA" id="ARBA00023180"/>
    </source>
</evidence>
<evidence type="ECO:0000256" key="1">
    <source>
        <dbReference type="ARBA" id="ARBA00000098"/>
    </source>
</evidence>
<dbReference type="GO" id="GO:0042277">
    <property type="term" value="F:peptide binding"/>
    <property type="evidence" value="ECO:0007669"/>
    <property type="project" value="TreeGrafter"/>
</dbReference>
<evidence type="ECO:0000256" key="14">
    <source>
        <dbReference type="ARBA" id="ARBA00022833"/>
    </source>
</evidence>
<evidence type="ECO:0000256" key="23">
    <source>
        <dbReference type="PIRSR" id="PIRSR634016-4"/>
    </source>
</evidence>
<evidence type="ECO:0000256" key="20">
    <source>
        <dbReference type="ARBA" id="ARBA00023288"/>
    </source>
</evidence>
<evidence type="ECO:0000256" key="10">
    <source>
        <dbReference type="ARBA" id="ARBA00022692"/>
    </source>
</evidence>
<sequence>MALSGSRTEFLAGDTLGGDIQYGRSGGCFVSTRRGIMCALLVAAALVLVGLLVFYLAPCPHGGQGASAANGTAAQATGGPAEGGDTASSVLPEGPGGGDASTETTPSSGAPVNLRLPKEVRPRYYSIWLQPFIGDPASNNFTFKGLVDVEVFCESAGEACASVSLHARELNVSWDEVSLRLLPAGVSSVEAPGRAGRAIGKKYNASADNASAPAAAAAPAPTPETIAVTAHAKSAEKDMITFSLAKPMEVGRNYSLEIPFWGNLSTSLSGFYRSHYTERTGTEKWLAVTHFEPTYARRAFPCFDEPAMKARFELHVARRQAASSVSNMPLRSTEAIPEQPGWVWDHYPPSPIMSSYLVALVVSELASKSAPVTSPTSPAFDVVARPDLLPTADYALSIGPRILDHYSDYFNISYPLPKVTMAAVPDFAAGAMENWGLVLYRESLMLFNSSISTAQSQQSVASVVAHELAHQWFGNLVTMDWWSDLWLNEGFATYVSYIGVNHVEPTWHMLDKIVTEQMHPVLETDALNSSHPVSVEVQNPAQISEAFDEVSYNKGACLIRMLNHSLTEEVFRSGLTNYLIKWTWSNANQDDLWASLTEAAGNVSGLLLPASVKAVMETWTLQKGYPVVMVRRDYTAGSLHLSQRQFKLEGTDGAGARDDRALSWYVPVSYATGEDVKWLQDTRPRAWLTPEHRDGLNISSVTAPGSNTWLLLNVQQTGYYRVNYDSANWRLLSDLLQTGPLETVPAASRAQLLSDALNLARAGLLNYDTALNLTSYLSRETDAVPWKAFVRAYSFLDDMLRDSREYTHLQAYARRLMGPVAQWLGREARPADTLPQRQLRATVLARLLRAEEPDLLNWARAQFALWLNASDANPIPVDLRFEVYCAAARYGGEREWAALEARFRASDQLPAERSYLLRALMCTRLPHLVTTMLERSLEEGGDIRLQDSIYVWRSITQNPVASYIAFRYVRQNWDSIYARYSKVPFVLKEVLRSSIEGLSTELDLKDVLEFFKLHEGQFSVAARTVQQALEKLRLRVHWRARHHAQLTAWLRQDSAASAAPAPTAFTPTPTPATTPAASGSSTAPASPAPAASTPAPVAG</sequence>
<evidence type="ECO:0000259" key="27">
    <source>
        <dbReference type="Pfam" id="PF11838"/>
    </source>
</evidence>
<dbReference type="SUPFAM" id="SSF55486">
    <property type="entry name" value="Metalloproteases ('zincins'), catalytic domain"/>
    <property type="match status" value="1"/>
</dbReference>
<keyword evidence="10 25" id="KW-0812">Transmembrane</keyword>
<dbReference type="InterPro" id="IPR024571">
    <property type="entry name" value="ERAP1-like_C_dom"/>
</dbReference>
<evidence type="ECO:0000256" key="25">
    <source>
        <dbReference type="SAM" id="Phobius"/>
    </source>
</evidence>
<dbReference type="InterPro" id="IPR001930">
    <property type="entry name" value="Peptidase_M1"/>
</dbReference>
<feature type="transmembrane region" description="Helical" evidence="25">
    <location>
        <begin position="36"/>
        <end position="57"/>
    </location>
</feature>
<organism evidence="29 30">
    <name type="scientific">Gryllus longicercus</name>
    <dbReference type="NCBI Taxonomy" id="2509291"/>
    <lineage>
        <taxon>Eukaryota</taxon>
        <taxon>Metazoa</taxon>
        <taxon>Ecdysozoa</taxon>
        <taxon>Arthropoda</taxon>
        <taxon>Hexapoda</taxon>
        <taxon>Insecta</taxon>
        <taxon>Pterygota</taxon>
        <taxon>Neoptera</taxon>
        <taxon>Polyneoptera</taxon>
        <taxon>Orthoptera</taxon>
        <taxon>Ensifera</taxon>
        <taxon>Gryllidea</taxon>
        <taxon>Grylloidea</taxon>
        <taxon>Gryllidae</taxon>
        <taxon>Gryllinae</taxon>
        <taxon>Gryllus</taxon>
    </lineage>
</organism>
<dbReference type="Pfam" id="PF11838">
    <property type="entry name" value="ERAP1_C"/>
    <property type="match status" value="1"/>
</dbReference>
<dbReference type="GO" id="GO:0005737">
    <property type="term" value="C:cytoplasm"/>
    <property type="evidence" value="ECO:0007669"/>
    <property type="project" value="TreeGrafter"/>
</dbReference>
<dbReference type="GO" id="GO:0005886">
    <property type="term" value="C:plasma membrane"/>
    <property type="evidence" value="ECO:0007669"/>
    <property type="project" value="UniProtKB-SubCell"/>
</dbReference>
<dbReference type="PANTHER" id="PTHR11533:SF294">
    <property type="entry name" value="THYROTROPIN-RELEASING HORMONE-DEGRADING ECTOENZYME"/>
    <property type="match status" value="1"/>
</dbReference>
<feature type="domain" description="Aminopeptidase N-like N-terminal" evidence="28">
    <location>
        <begin position="122"/>
        <end position="357"/>
    </location>
</feature>
<dbReference type="InterPro" id="IPR034016">
    <property type="entry name" value="M1_APN-typ"/>
</dbReference>
<keyword evidence="13" id="KW-0378">Hydrolase</keyword>
<dbReference type="GO" id="GO:0043171">
    <property type="term" value="P:peptide catabolic process"/>
    <property type="evidence" value="ECO:0007669"/>
    <property type="project" value="TreeGrafter"/>
</dbReference>
<evidence type="ECO:0000313" key="30">
    <source>
        <dbReference type="Proteomes" id="UP001378592"/>
    </source>
</evidence>
<evidence type="ECO:0000256" key="18">
    <source>
        <dbReference type="ARBA" id="ARBA00023157"/>
    </source>
</evidence>
<dbReference type="InterPro" id="IPR045357">
    <property type="entry name" value="Aminopeptidase_N-like_N"/>
</dbReference>
<comment type="subcellular location">
    <subcellularLocation>
        <location evidence="3">Cell membrane</location>
        <topology evidence="3">Lipid-anchor</topology>
        <topology evidence="3">GPI-anchor</topology>
    </subcellularLocation>
    <subcellularLocation>
        <location evidence="2">Membrane</location>
        <topology evidence="2">Single-pass membrane protein</topology>
    </subcellularLocation>
</comment>
<evidence type="ECO:0000256" key="8">
    <source>
        <dbReference type="ARBA" id="ARBA00022622"/>
    </source>
</evidence>
<comment type="similarity">
    <text evidence="4">Belongs to the peptidase M1 family.</text>
</comment>
<evidence type="ECO:0000256" key="15">
    <source>
        <dbReference type="ARBA" id="ARBA00022989"/>
    </source>
</evidence>
<feature type="binding site" evidence="22">
    <location>
        <position position="489"/>
    </location>
    <ligand>
        <name>Zn(2+)</name>
        <dbReference type="ChEBI" id="CHEBI:29105"/>
        <note>catalytic</note>
    </ligand>
</feature>
<dbReference type="InterPro" id="IPR014782">
    <property type="entry name" value="Peptidase_M1_dom"/>
</dbReference>
<keyword evidence="16" id="KW-0482">Metalloprotease</keyword>
<comment type="cofactor">
    <cofactor evidence="22">
        <name>Zn(2+)</name>
        <dbReference type="ChEBI" id="CHEBI:29105"/>
    </cofactor>
    <text evidence="22">Binds 1 zinc ion per subunit.</text>
</comment>
<evidence type="ECO:0000256" key="4">
    <source>
        <dbReference type="ARBA" id="ARBA00010136"/>
    </source>
</evidence>
<dbReference type="FunFam" id="1.10.390.10:FF:000016">
    <property type="entry name" value="Glutamyl aminopeptidase"/>
    <property type="match status" value="1"/>
</dbReference>
<protein>
    <recommendedName>
        <fullName evidence="6">Aminopeptidase N</fullName>
        <ecNumber evidence="5">3.4.11.2</ecNumber>
    </recommendedName>
</protein>
<dbReference type="CDD" id="cd09601">
    <property type="entry name" value="M1_APN-Q_like"/>
    <property type="match status" value="1"/>
</dbReference>
<dbReference type="GO" id="GO:0016285">
    <property type="term" value="F:alanyl aminopeptidase activity"/>
    <property type="evidence" value="ECO:0007669"/>
    <property type="project" value="UniProtKB-EC"/>
</dbReference>
<dbReference type="Pfam" id="PF17900">
    <property type="entry name" value="Peptidase_M1_N"/>
    <property type="match status" value="1"/>
</dbReference>
<keyword evidence="7" id="KW-1003">Cell membrane</keyword>
<dbReference type="GO" id="GO:0098552">
    <property type="term" value="C:side of membrane"/>
    <property type="evidence" value="ECO:0007669"/>
    <property type="project" value="UniProtKB-KW"/>
</dbReference>
<evidence type="ECO:0000256" key="3">
    <source>
        <dbReference type="ARBA" id="ARBA00004609"/>
    </source>
</evidence>
<dbReference type="InterPro" id="IPR050344">
    <property type="entry name" value="Peptidase_M1_aminopeptidases"/>
</dbReference>
<evidence type="ECO:0000256" key="21">
    <source>
        <dbReference type="PIRSR" id="PIRSR634016-1"/>
    </source>
</evidence>
<feature type="region of interest" description="Disordered" evidence="24">
    <location>
        <begin position="67"/>
        <end position="114"/>
    </location>
</feature>
<evidence type="ECO:0000256" key="11">
    <source>
        <dbReference type="ARBA" id="ARBA00022723"/>
    </source>
</evidence>
<keyword evidence="15 25" id="KW-1133">Transmembrane helix</keyword>
<evidence type="ECO:0000259" key="26">
    <source>
        <dbReference type="Pfam" id="PF01433"/>
    </source>
</evidence>
<evidence type="ECO:0000256" key="22">
    <source>
        <dbReference type="PIRSR" id="PIRSR634016-3"/>
    </source>
</evidence>
<feature type="region of interest" description="Disordered" evidence="24">
    <location>
        <begin position="1059"/>
        <end position="1099"/>
    </location>
</feature>
<evidence type="ECO:0000256" key="16">
    <source>
        <dbReference type="ARBA" id="ARBA00023049"/>
    </source>
</evidence>
<evidence type="ECO:0000256" key="17">
    <source>
        <dbReference type="ARBA" id="ARBA00023136"/>
    </source>
</evidence>
<evidence type="ECO:0000313" key="29">
    <source>
        <dbReference type="EMBL" id="KAK7792312.1"/>
    </source>
</evidence>
<dbReference type="GO" id="GO:0008270">
    <property type="term" value="F:zinc ion binding"/>
    <property type="evidence" value="ECO:0007669"/>
    <property type="project" value="InterPro"/>
</dbReference>
<evidence type="ECO:0000256" key="9">
    <source>
        <dbReference type="ARBA" id="ARBA00022670"/>
    </source>
</evidence>
<keyword evidence="18" id="KW-1015">Disulfide bond</keyword>
<keyword evidence="19" id="KW-0325">Glycoprotein</keyword>
<feature type="domain" description="ERAP1-like C-terminal" evidence="27">
    <location>
        <begin position="709"/>
        <end position="1033"/>
    </location>
</feature>
<dbReference type="Pfam" id="PF01433">
    <property type="entry name" value="Peptidase_M1"/>
    <property type="match status" value="1"/>
</dbReference>
<dbReference type="SUPFAM" id="SSF63737">
    <property type="entry name" value="Leukotriene A4 hydrolase N-terminal domain"/>
    <property type="match status" value="1"/>
</dbReference>
<dbReference type="Gene3D" id="1.10.390.10">
    <property type="entry name" value="Neutral Protease Domain 2"/>
    <property type="match status" value="1"/>
</dbReference>
<evidence type="ECO:0000256" key="5">
    <source>
        <dbReference type="ARBA" id="ARBA00012564"/>
    </source>
</evidence>
<dbReference type="GO" id="GO:0070006">
    <property type="term" value="F:metalloaminopeptidase activity"/>
    <property type="evidence" value="ECO:0007669"/>
    <property type="project" value="TreeGrafter"/>
</dbReference>
<dbReference type="AlphaFoldDB" id="A0AAN9VL04"/>
<feature type="site" description="Transition state stabilizer" evidence="23">
    <location>
        <position position="552"/>
    </location>
</feature>
<dbReference type="InterPro" id="IPR042097">
    <property type="entry name" value="Aminopeptidase_N-like_N_sf"/>
</dbReference>
<evidence type="ECO:0000256" key="12">
    <source>
        <dbReference type="ARBA" id="ARBA00022729"/>
    </source>
</evidence>
<evidence type="ECO:0000256" key="7">
    <source>
        <dbReference type="ARBA" id="ARBA00022475"/>
    </source>
</evidence>
<evidence type="ECO:0000256" key="24">
    <source>
        <dbReference type="SAM" id="MobiDB-lite"/>
    </source>
</evidence>
<dbReference type="Gene3D" id="2.60.40.1730">
    <property type="entry name" value="tricorn interacting facor f3 domain"/>
    <property type="match status" value="1"/>
</dbReference>
<proteinExistence type="inferred from homology"/>